<dbReference type="STRING" id="322104.A3LNG3"/>
<dbReference type="InterPro" id="IPR017907">
    <property type="entry name" value="Znf_RING_CS"/>
</dbReference>
<feature type="domain" description="RING-type" evidence="5">
    <location>
        <begin position="54"/>
        <end position="104"/>
    </location>
</feature>
<dbReference type="PANTHER" id="PTHR23041:SF78">
    <property type="entry name" value="E3 UBIQUITIN-PROTEIN LIGASE RNF4"/>
    <property type="match status" value="1"/>
</dbReference>
<keyword evidence="7" id="KW-1185">Reference proteome</keyword>
<protein>
    <submittedName>
        <fullName evidence="6">RING finger domain-containing protein</fullName>
    </submittedName>
</protein>
<dbReference type="InterPro" id="IPR018957">
    <property type="entry name" value="Znf_C3HC4_RING-type"/>
</dbReference>
<dbReference type="InterPro" id="IPR047134">
    <property type="entry name" value="RNF4"/>
</dbReference>
<dbReference type="RefSeq" id="XP_001382882.1">
    <property type="nucleotide sequence ID" value="XM_001382845.1"/>
</dbReference>
<dbReference type="GeneID" id="4837609"/>
<reference evidence="6 7" key="1">
    <citation type="journal article" date="2007" name="Nat. Biotechnol.">
        <title>Genome sequence of the lignocellulose-bioconverting and xylose-fermenting yeast Pichia stipitis.</title>
        <authorList>
            <person name="Jeffries T.W."/>
            <person name="Grigoriev I.V."/>
            <person name="Grimwood J."/>
            <person name="Laplaza J.M."/>
            <person name="Aerts A."/>
            <person name="Salamov A."/>
            <person name="Schmutz J."/>
            <person name="Lindquist E."/>
            <person name="Dehal P."/>
            <person name="Shapiro H."/>
            <person name="Jin Y.S."/>
            <person name="Passoth V."/>
            <person name="Richardson P.M."/>
        </authorList>
    </citation>
    <scope>NUCLEOTIDE SEQUENCE [LARGE SCALE GENOMIC DNA]</scope>
    <source>
        <strain evidence="7">ATCC 58785 / CBS 6054 / NBRC 10063 / NRRL Y-11545</strain>
    </source>
</reference>
<accession>A3LNG3</accession>
<dbReference type="SUPFAM" id="SSF57850">
    <property type="entry name" value="RING/U-box"/>
    <property type="match status" value="1"/>
</dbReference>
<dbReference type="PANTHER" id="PTHR23041">
    <property type="entry name" value="RING FINGER DOMAIN-CONTAINING"/>
    <property type="match status" value="1"/>
</dbReference>
<dbReference type="Gene3D" id="3.30.40.10">
    <property type="entry name" value="Zinc/RING finger domain, C3HC4 (zinc finger)"/>
    <property type="match status" value="1"/>
</dbReference>
<evidence type="ECO:0000313" key="6">
    <source>
        <dbReference type="EMBL" id="ABN64853.1"/>
    </source>
</evidence>
<dbReference type="KEGG" id="pic:PICST_54919"/>
<dbReference type="SMART" id="SM00184">
    <property type="entry name" value="RING"/>
    <property type="match status" value="1"/>
</dbReference>
<feature type="non-terminal residue" evidence="6">
    <location>
        <position position="130"/>
    </location>
</feature>
<dbReference type="OMA" id="CRKQVVF"/>
<name>A3LNG3_PICST</name>
<dbReference type="OrthoDB" id="6270329at2759"/>
<keyword evidence="3" id="KW-0862">Zinc</keyword>
<dbReference type="eggNOG" id="KOG0320">
    <property type="taxonomic scope" value="Eukaryota"/>
</dbReference>
<dbReference type="HOGENOM" id="CLU_143636_0_0_1"/>
<dbReference type="EMBL" id="CP000496">
    <property type="protein sequence ID" value="ABN64853.1"/>
    <property type="molecule type" value="Genomic_DNA"/>
</dbReference>
<evidence type="ECO:0000256" key="4">
    <source>
        <dbReference type="PROSITE-ProRule" id="PRU00175"/>
    </source>
</evidence>
<gene>
    <name evidence="6" type="ORF">PICST_54919</name>
</gene>
<keyword evidence="1" id="KW-0479">Metal-binding</keyword>
<evidence type="ECO:0000259" key="5">
    <source>
        <dbReference type="PROSITE" id="PS50089"/>
    </source>
</evidence>
<dbReference type="InterPro" id="IPR001841">
    <property type="entry name" value="Znf_RING"/>
</dbReference>
<dbReference type="Pfam" id="PF00097">
    <property type="entry name" value="zf-C3HC4"/>
    <property type="match status" value="1"/>
</dbReference>
<evidence type="ECO:0000313" key="7">
    <source>
        <dbReference type="Proteomes" id="UP000002258"/>
    </source>
</evidence>
<evidence type="ECO:0000256" key="2">
    <source>
        <dbReference type="ARBA" id="ARBA00022771"/>
    </source>
</evidence>
<dbReference type="Proteomes" id="UP000002258">
    <property type="component" value="Chromosome 2"/>
</dbReference>
<dbReference type="InterPro" id="IPR013083">
    <property type="entry name" value="Znf_RING/FYVE/PHD"/>
</dbReference>
<organism evidence="6 7">
    <name type="scientific">Scheffersomyces stipitis (strain ATCC 58785 / CBS 6054 / NBRC 10063 / NRRL Y-11545)</name>
    <name type="common">Yeast</name>
    <name type="synonym">Pichia stipitis</name>
    <dbReference type="NCBI Taxonomy" id="322104"/>
    <lineage>
        <taxon>Eukaryota</taxon>
        <taxon>Fungi</taxon>
        <taxon>Dikarya</taxon>
        <taxon>Ascomycota</taxon>
        <taxon>Saccharomycotina</taxon>
        <taxon>Pichiomycetes</taxon>
        <taxon>Debaryomycetaceae</taxon>
        <taxon>Scheffersomyces</taxon>
    </lineage>
</organism>
<evidence type="ECO:0000256" key="3">
    <source>
        <dbReference type="ARBA" id="ARBA00022833"/>
    </source>
</evidence>
<keyword evidence="2 4" id="KW-0863">Zinc-finger</keyword>
<proteinExistence type="predicted"/>
<evidence type="ECO:0000256" key="1">
    <source>
        <dbReference type="ARBA" id="ARBA00022723"/>
    </source>
</evidence>
<dbReference type="InParanoid" id="A3LNG3"/>
<dbReference type="AlphaFoldDB" id="A3LNG3"/>
<dbReference type="PROSITE" id="PS00518">
    <property type="entry name" value="ZF_RING_1"/>
    <property type="match status" value="1"/>
</dbReference>
<dbReference type="PROSITE" id="PS50089">
    <property type="entry name" value="ZF_RING_2"/>
    <property type="match status" value="1"/>
</dbReference>
<dbReference type="GO" id="GO:0008270">
    <property type="term" value="F:zinc ion binding"/>
    <property type="evidence" value="ECO:0007669"/>
    <property type="project" value="UniProtKB-KW"/>
</dbReference>
<sequence length="130" mass="14619">METPEYIINISSDEEDVDDNDLEIIEFRKQTQNLIDNPEQPQHHITKKLAEVQCPICFDEVTMATSTSCGHIFCLECIQQSISSSHARGQVRGKRGSGLCPLCRKNISFKDTIVLRMKLATTMGIPELPP</sequence>